<name>A0ABN8C9J4_9STRA</name>
<proteinExistence type="predicted"/>
<dbReference type="EMBL" id="CAKLBC010001280">
    <property type="protein sequence ID" value="CAH0490692.1"/>
    <property type="molecule type" value="Genomic_DNA"/>
</dbReference>
<evidence type="ECO:0000259" key="1">
    <source>
        <dbReference type="Pfam" id="PF02826"/>
    </source>
</evidence>
<comment type="caution">
    <text evidence="2">The sequence shown here is derived from an EMBL/GenBank/DDBJ whole genome shotgun (WGS) entry which is preliminary data.</text>
</comment>
<reference evidence="2 3" key="1">
    <citation type="submission" date="2021-11" db="EMBL/GenBank/DDBJ databases">
        <authorList>
            <person name="Islam A."/>
            <person name="Islam S."/>
            <person name="Flora M.S."/>
            <person name="Rahman M."/>
            <person name="Ziaur R.M."/>
            <person name="Epstein J.H."/>
            <person name="Hassan M."/>
            <person name="Klassen M."/>
            <person name="Woodard K."/>
            <person name="Webb A."/>
            <person name="Webby R.J."/>
            <person name="El Zowalaty M.E."/>
        </authorList>
    </citation>
    <scope>NUCLEOTIDE SEQUENCE [LARGE SCALE GENOMIC DNA]</scope>
    <source>
        <strain evidence="2">Pf1</strain>
    </source>
</reference>
<organism evidence="2 3">
    <name type="scientific">Peronospora farinosa</name>
    <dbReference type="NCBI Taxonomy" id="134698"/>
    <lineage>
        <taxon>Eukaryota</taxon>
        <taxon>Sar</taxon>
        <taxon>Stramenopiles</taxon>
        <taxon>Oomycota</taxon>
        <taxon>Peronosporomycetes</taxon>
        <taxon>Peronosporales</taxon>
        <taxon>Peronosporaceae</taxon>
        <taxon>Peronospora</taxon>
    </lineage>
</organism>
<feature type="domain" description="D-isomer specific 2-hydroxyacid dehydrogenase NAD-binding" evidence="1">
    <location>
        <begin position="3"/>
        <end position="29"/>
    </location>
</feature>
<protein>
    <recommendedName>
        <fullName evidence="1">D-isomer specific 2-hydroxyacid dehydrogenase NAD-binding domain-containing protein</fullName>
    </recommendedName>
</protein>
<keyword evidence="3" id="KW-1185">Reference proteome</keyword>
<sequence length="117" mass="13413">MQDDFEQEPLPNENSWWSHPKVIVTPHIAGTVFPEDVANGLVKRLLGSCILSLVYWKVDMNSEEANQHAFHRRQASLNVTYPHHADVNFKDLLLSRQAHDVRGDRQKKSLANSNENL</sequence>
<evidence type="ECO:0000313" key="3">
    <source>
        <dbReference type="Proteomes" id="UP001157938"/>
    </source>
</evidence>
<dbReference type="Proteomes" id="UP001157938">
    <property type="component" value="Unassembled WGS sequence"/>
</dbReference>
<dbReference type="Pfam" id="PF02826">
    <property type="entry name" value="2-Hacid_dh_C"/>
    <property type="match status" value="1"/>
</dbReference>
<evidence type="ECO:0000313" key="2">
    <source>
        <dbReference type="EMBL" id="CAH0490692.1"/>
    </source>
</evidence>
<gene>
    <name evidence="2" type="ORF">PFR001_LOCUS6004</name>
</gene>
<dbReference type="InterPro" id="IPR006140">
    <property type="entry name" value="D-isomer_DH_NAD-bd"/>
</dbReference>
<dbReference type="Gene3D" id="3.40.50.720">
    <property type="entry name" value="NAD(P)-binding Rossmann-like Domain"/>
    <property type="match status" value="2"/>
</dbReference>
<accession>A0ABN8C9J4</accession>